<dbReference type="SUPFAM" id="SSF52172">
    <property type="entry name" value="CheY-like"/>
    <property type="match status" value="1"/>
</dbReference>
<dbReference type="InterPro" id="IPR036388">
    <property type="entry name" value="WH-like_DNA-bd_sf"/>
</dbReference>
<evidence type="ECO:0000259" key="4">
    <source>
        <dbReference type="PROSITE" id="PS50110"/>
    </source>
</evidence>
<evidence type="ECO:0000313" key="6">
    <source>
        <dbReference type="Proteomes" id="UP001595604"/>
    </source>
</evidence>
<organism evidence="5 6">
    <name type="scientific">Novosphingobium bradum</name>
    <dbReference type="NCBI Taxonomy" id="1737444"/>
    <lineage>
        <taxon>Bacteria</taxon>
        <taxon>Pseudomonadati</taxon>
        <taxon>Pseudomonadota</taxon>
        <taxon>Alphaproteobacteria</taxon>
        <taxon>Sphingomonadales</taxon>
        <taxon>Sphingomonadaceae</taxon>
        <taxon>Novosphingobium</taxon>
    </lineage>
</organism>
<comment type="caution">
    <text evidence="5">The sequence shown here is derived from an EMBL/GenBank/DDBJ whole genome shotgun (WGS) entry which is preliminary data.</text>
</comment>
<dbReference type="Pfam" id="PF00072">
    <property type="entry name" value="Response_reg"/>
    <property type="match status" value="1"/>
</dbReference>
<keyword evidence="6" id="KW-1185">Reference proteome</keyword>
<dbReference type="EMBL" id="JBHRTQ010000015">
    <property type="protein sequence ID" value="MFC3175510.1"/>
    <property type="molecule type" value="Genomic_DNA"/>
</dbReference>
<dbReference type="InterPro" id="IPR001789">
    <property type="entry name" value="Sig_transdc_resp-reg_receiver"/>
</dbReference>
<feature type="domain" description="Response regulatory" evidence="4">
    <location>
        <begin position="17"/>
        <end position="135"/>
    </location>
</feature>
<evidence type="ECO:0000256" key="2">
    <source>
        <dbReference type="PROSITE-ProRule" id="PRU00169"/>
    </source>
</evidence>
<evidence type="ECO:0000256" key="3">
    <source>
        <dbReference type="SAM" id="MobiDB-lite"/>
    </source>
</evidence>
<dbReference type="PANTHER" id="PTHR44591">
    <property type="entry name" value="STRESS RESPONSE REGULATOR PROTEIN 1"/>
    <property type="match status" value="1"/>
</dbReference>
<gene>
    <name evidence="5" type="ORF">ACFOD9_14720</name>
</gene>
<sequence length="305" mass="32944">MKHAIDFVAEGALPRCRVLIVDDDADTLEEYCENAARLGYDVIGAPNPAEALQRLAEDPSIGIVVTDLEMPTIGGLAFLDEMSSRFSLLRAIVPIVITGHGSLASAVEAMRFNAKDFLTKPVDPEGLAGALRRATRAWQDLYAGFRLMAIARQAQAPGQAQASGAIPGAGAGPVPAAGADQPPLSPEAEREAMLAQVRGIMRMREKRGNFLDGQLFSDPTWDILLDLTAARLEGKPIAVSSACAATNVPLSTALRYVRSLVDAGMVRRWKDTEDRRRDMLELEDRTMEAMTRYLADVRRRGGVGA</sequence>
<feature type="modified residue" description="4-aspartylphosphate" evidence="2">
    <location>
        <position position="67"/>
    </location>
</feature>
<name>A0ABV7IVF1_9SPHN</name>
<evidence type="ECO:0000256" key="1">
    <source>
        <dbReference type="ARBA" id="ARBA00022553"/>
    </source>
</evidence>
<dbReference type="Proteomes" id="UP001595604">
    <property type="component" value="Unassembled WGS sequence"/>
</dbReference>
<feature type="compositionally biased region" description="Low complexity" evidence="3">
    <location>
        <begin position="161"/>
        <end position="182"/>
    </location>
</feature>
<dbReference type="SUPFAM" id="SSF46785">
    <property type="entry name" value="Winged helix' DNA-binding domain"/>
    <property type="match status" value="1"/>
</dbReference>
<feature type="region of interest" description="Disordered" evidence="3">
    <location>
        <begin position="161"/>
        <end position="184"/>
    </location>
</feature>
<keyword evidence="1 2" id="KW-0597">Phosphoprotein</keyword>
<evidence type="ECO:0000313" key="5">
    <source>
        <dbReference type="EMBL" id="MFC3175510.1"/>
    </source>
</evidence>
<protein>
    <submittedName>
        <fullName evidence="5">Response regulator</fullName>
    </submittedName>
</protein>
<accession>A0ABV7IVF1</accession>
<reference evidence="6" key="1">
    <citation type="journal article" date="2019" name="Int. J. Syst. Evol. Microbiol.">
        <title>The Global Catalogue of Microorganisms (GCM) 10K type strain sequencing project: providing services to taxonomists for standard genome sequencing and annotation.</title>
        <authorList>
            <consortium name="The Broad Institute Genomics Platform"/>
            <consortium name="The Broad Institute Genome Sequencing Center for Infectious Disease"/>
            <person name="Wu L."/>
            <person name="Ma J."/>
        </authorList>
    </citation>
    <scope>NUCLEOTIDE SEQUENCE [LARGE SCALE GENOMIC DNA]</scope>
    <source>
        <strain evidence="6">KCTC 42984</strain>
    </source>
</reference>
<dbReference type="RefSeq" id="WP_379510886.1">
    <property type="nucleotide sequence ID" value="NZ_JBHRTQ010000015.1"/>
</dbReference>
<dbReference type="InterPro" id="IPR011006">
    <property type="entry name" value="CheY-like_superfamily"/>
</dbReference>
<dbReference type="Gene3D" id="3.40.50.2300">
    <property type="match status" value="1"/>
</dbReference>
<dbReference type="InterPro" id="IPR036390">
    <property type="entry name" value="WH_DNA-bd_sf"/>
</dbReference>
<dbReference type="InterPro" id="IPR050595">
    <property type="entry name" value="Bact_response_regulator"/>
</dbReference>
<dbReference type="SMART" id="SM00448">
    <property type="entry name" value="REC"/>
    <property type="match status" value="1"/>
</dbReference>
<dbReference type="Gene3D" id="1.10.10.10">
    <property type="entry name" value="Winged helix-like DNA-binding domain superfamily/Winged helix DNA-binding domain"/>
    <property type="match status" value="1"/>
</dbReference>
<dbReference type="PANTHER" id="PTHR44591:SF3">
    <property type="entry name" value="RESPONSE REGULATORY DOMAIN-CONTAINING PROTEIN"/>
    <property type="match status" value="1"/>
</dbReference>
<proteinExistence type="predicted"/>
<dbReference type="PROSITE" id="PS50110">
    <property type="entry name" value="RESPONSE_REGULATORY"/>
    <property type="match status" value="1"/>
</dbReference>